<organism evidence="2 3">
    <name type="scientific">Pelotomaculum propionicicum</name>
    <dbReference type="NCBI Taxonomy" id="258475"/>
    <lineage>
        <taxon>Bacteria</taxon>
        <taxon>Bacillati</taxon>
        <taxon>Bacillota</taxon>
        <taxon>Clostridia</taxon>
        <taxon>Eubacteriales</taxon>
        <taxon>Desulfotomaculaceae</taxon>
        <taxon>Pelotomaculum</taxon>
    </lineage>
</organism>
<dbReference type="Gene3D" id="1.10.10.2910">
    <property type="match status" value="1"/>
</dbReference>
<dbReference type="Proteomes" id="UP000297597">
    <property type="component" value="Unassembled WGS sequence"/>
</dbReference>
<sequence>MKFIPGLSPAGYAVALRKELKLVGRIDPFEIAKEIDVPVFNEDLDEIDGCLLKKAENKRILINKNIQHLNRQRFTLAHELGHLQIKSHDEKMYRCSASDIQRYRGVKLIENEANDFASELLLPEADVQSIVRKRRLSMDLVKDISEDYGISLTATALKIIKVCPDRGAVVLSENGQIKWSFESKTFGYEVRKTKLHEYTYAYDYFNEGSLPDSPQKVLAYAWLGNARDRNQTLLEESIAIYSLGMVLTLIYTEDLEESEDDEE</sequence>
<evidence type="ECO:0000259" key="1">
    <source>
        <dbReference type="Pfam" id="PF06114"/>
    </source>
</evidence>
<keyword evidence="3" id="KW-1185">Reference proteome</keyword>
<dbReference type="EMBL" id="QFFZ01000051">
    <property type="protein sequence ID" value="TEB09349.1"/>
    <property type="molecule type" value="Genomic_DNA"/>
</dbReference>
<evidence type="ECO:0000313" key="2">
    <source>
        <dbReference type="EMBL" id="TEB09349.1"/>
    </source>
</evidence>
<dbReference type="PANTHER" id="PTHR43236:SF1">
    <property type="entry name" value="BLL7220 PROTEIN"/>
    <property type="match status" value="1"/>
</dbReference>
<dbReference type="InterPro" id="IPR010359">
    <property type="entry name" value="IrrE_HExxH"/>
</dbReference>
<comment type="caution">
    <text evidence="2">The sequence shown here is derived from an EMBL/GenBank/DDBJ whole genome shotgun (WGS) entry which is preliminary data.</text>
</comment>
<reference evidence="2 3" key="1">
    <citation type="journal article" date="2018" name="Environ. Microbiol.">
        <title>Novel energy conservation strategies and behaviour of Pelotomaculum schinkii driving syntrophic propionate catabolism.</title>
        <authorList>
            <person name="Hidalgo-Ahumada C.A.P."/>
            <person name="Nobu M.K."/>
            <person name="Narihiro T."/>
            <person name="Tamaki H."/>
            <person name="Liu W.T."/>
            <person name="Kamagata Y."/>
            <person name="Stams A.J.M."/>
            <person name="Imachi H."/>
            <person name="Sousa D.Z."/>
        </authorList>
    </citation>
    <scope>NUCLEOTIDE SEQUENCE [LARGE SCALE GENOMIC DNA]</scope>
    <source>
        <strain evidence="2 3">MGP</strain>
    </source>
</reference>
<dbReference type="PANTHER" id="PTHR43236">
    <property type="entry name" value="ANTITOXIN HIGA1"/>
    <property type="match status" value="1"/>
</dbReference>
<dbReference type="Pfam" id="PF06114">
    <property type="entry name" value="Peptidase_M78"/>
    <property type="match status" value="1"/>
</dbReference>
<proteinExistence type="predicted"/>
<feature type="domain" description="IrrE N-terminal-like" evidence="1">
    <location>
        <begin position="32"/>
        <end position="157"/>
    </location>
</feature>
<name>A0A4Y7RKT4_9FIRM</name>
<gene>
    <name evidence="2" type="ORF">Pmgp_03219</name>
</gene>
<dbReference type="AlphaFoldDB" id="A0A4Y7RKT4"/>
<evidence type="ECO:0000313" key="3">
    <source>
        <dbReference type="Proteomes" id="UP000297597"/>
    </source>
</evidence>
<accession>A0A4Y7RKT4</accession>
<protein>
    <recommendedName>
        <fullName evidence="1">IrrE N-terminal-like domain-containing protein</fullName>
    </recommendedName>
</protein>
<dbReference type="InterPro" id="IPR052345">
    <property type="entry name" value="Rad_response_metalloprotease"/>
</dbReference>